<dbReference type="CDD" id="cd00063">
    <property type="entry name" value="FN3"/>
    <property type="match status" value="1"/>
</dbReference>
<dbReference type="KEGG" id="gacu:117559684"/>
<dbReference type="InParanoid" id="A0A6P8WX82"/>
<dbReference type="InterPro" id="IPR036116">
    <property type="entry name" value="FN3_sf"/>
</dbReference>
<sequence>MKPDTPTMSLRKKMRASASSLTKLFTRSKEDVSKGGPIVKGSAPTPPERKRSSGLESPKKRASKLLPSFKIPAFKKNKDLLVRPNKAEVFQLDGGGVLLGWKPVQTSDPVTYCVQYCTEGREWTVLSEEVTESCLVVKDLPRGASYVFRVGCITKTGAGPFSDASAPVVMPTHPEEIHIPLIQTETLGSKVTGSERQTTHKNYNFLSEINRGRFSVLSLCRDVETSQVFVAKVTPYQAEQRLLVLREYQLLRRLHHPHLLQLHSAFLTPQTLVLVQELCPGKELLYS</sequence>
<name>A0A6P8WX82_GYMAC</name>
<protein>
    <submittedName>
        <fullName evidence="5">Obscurin-like</fullName>
    </submittedName>
</protein>
<dbReference type="Gene3D" id="2.60.40.10">
    <property type="entry name" value="Immunoglobulins"/>
    <property type="match status" value="1"/>
</dbReference>
<dbReference type="InterPro" id="IPR003961">
    <property type="entry name" value="FN3_dom"/>
</dbReference>
<reference evidence="5" key="1">
    <citation type="submission" date="2025-08" db="UniProtKB">
        <authorList>
            <consortium name="RefSeq"/>
        </authorList>
    </citation>
    <scope>IDENTIFICATION</scope>
</reference>
<dbReference type="Proteomes" id="UP000515161">
    <property type="component" value="Unplaced"/>
</dbReference>
<dbReference type="RefSeq" id="XP_034092242.1">
    <property type="nucleotide sequence ID" value="XM_034236351.1"/>
</dbReference>
<organism evidence="4 5">
    <name type="scientific">Gymnodraco acuticeps</name>
    <name type="common">Antarctic dragonfish</name>
    <dbReference type="NCBI Taxonomy" id="8218"/>
    <lineage>
        <taxon>Eukaryota</taxon>
        <taxon>Metazoa</taxon>
        <taxon>Chordata</taxon>
        <taxon>Craniata</taxon>
        <taxon>Vertebrata</taxon>
        <taxon>Euteleostomi</taxon>
        <taxon>Actinopterygii</taxon>
        <taxon>Neopterygii</taxon>
        <taxon>Teleostei</taxon>
        <taxon>Neoteleostei</taxon>
        <taxon>Acanthomorphata</taxon>
        <taxon>Eupercaria</taxon>
        <taxon>Perciformes</taxon>
        <taxon>Notothenioidei</taxon>
        <taxon>Bathydraconidae</taxon>
        <taxon>Gymnodraco</taxon>
    </lineage>
</organism>
<dbReference type="InterPro" id="IPR000719">
    <property type="entry name" value="Prot_kinase_dom"/>
</dbReference>
<dbReference type="Gene3D" id="3.30.200.20">
    <property type="entry name" value="Phosphorylase Kinase, domain 1"/>
    <property type="match status" value="1"/>
</dbReference>
<feature type="domain" description="Protein kinase" evidence="2">
    <location>
        <begin position="203"/>
        <end position="287"/>
    </location>
</feature>
<dbReference type="Pfam" id="PF00069">
    <property type="entry name" value="Pkinase"/>
    <property type="match status" value="1"/>
</dbReference>
<dbReference type="SUPFAM" id="SSF56112">
    <property type="entry name" value="Protein kinase-like (PK-like)"/>
    <property type="match status" value="1"/>
</dbReference>
<keyword evidence="4" id="KW-1185">Reference proteome</keyword>
<feature type="domain" description="Fibronectin type-III" evidence="3">
    <location>
        <begin position="83"/>
        <end position="175"/>
    </location>
</feature>
<dbReference type="GO" id="GO:0004672">
    <property type="term" value="F:protein kinase activity"/>
    <property type="evidence" value="ECO:0007669"/>
    <property type="project" value="InterPro"/>
</dbReference>
<evidence type="ECO:0000313" key="4">
    <source>
        <dbReference type="Proteomes" id="UP000515161"/>
    </source>
</evidence>
<proteinExistence type="predicted"/>
<dbReference type="InterPro" id="IPR013783">
    <property type="entry name" value="Ig-like_fold"/>
</dbReference>
<feature type="non-terminal residue" evidence="5">
    <location>
        <position position="287"/>
    </location>
</feature>
<feature type="compositionally biased region" description="Basic and acidic residues" evidence="1">
    <location>
        <begin position="47"/>
        <end position="59"/>
    </location>
</feature>
<evidence type="ECO:0000256" key="1">
    <source>
        <dbReference type="SAM" id="MobiDB-lite"/>
    </source>
</evidence>
<dbReference type="GeneID" id="117559684"/>
<dbReference type="OrthoDB" id="2570713at2759"/>
<dbReference type="PANTHER" id="PTHR24347">
    <property type="entry name" value="SERINE/THREONINE-PROTEIN KINASE"/>
    <property type="match status" value="1"/>
</dbReference>
<evidence type="ECO:0000259" key="2">
    <source>
        <dbReference type="PROSITE" id="PS50011"/>
    </source>
</evidence>
<dbReference type="AlphaFoldDB" id="A0A6P8WX82"/>
<dbReference type="InterPro" id="IPR011009">
    <property type="entry name" value="Kinase-like_dom_sf"/>
</dbReference>
<accession>A0A6P8WX82</accession>
<gene>
    <name evidence="5" type="primary">LOC117559684</name>
</gene>
<feature type="region of interest" description="Disordered" evidence="1">
    <location>
        <begin position="1"/>
        <end position="60"/>
    </location>
</feature>
<evidence type="ECO:0000259" key="3">
    <source>
        <dbReference type="PROSITE" id="PS50853"/>
    </source>
</evidence>
<dbReference type="SUPFAM" id="SSF49265">
    <property type="entry name" value="Fibronectin type III"/>
    <property type="match status" value="1"/>
</dbReference>
<dbReference type="PROSITE" id="PS50853">
    <property type="entry name" value="FN3"/>
    <property type="match status" value="1"/>
</dbReference>
<evidence type="ECO:0000313" key="5">
    <source>
        <dbReference type="RefSeq" id="XP_034092242.1"/>
    </source>
</evidence>
<dbReference type="PROSITE" id="PS50011">
    <property type="entry name" value="PROTEIN_KINASE_DOM"/>
    <property type="match status" value="1"/>
</dbReference>
<dbReference type="GO" id="GO:0005524">
    <property type="term" value="F:ATP binding"/>
    <property type="evidence" value="ECO:0007669"/>
    <property type="project" value="InterPro"/>
</dbReference>